<dbReference type="PANTHER" id="PTHR23336:SF44">
    <property type="entry name" value="PROTEIN MICRORCHIDIA 6"/>
    <property type="match status" value="1"/>
</dbReference>
<evidence type="ECO:0000256" key="3">
    <source>
        <dbReference type="ARBA" id="ARBA00022722"/>
    </source>
</evidence>
<keyword evidence="11" id="KW-0943">RNA-mediated gene silencing</keyword>
<evidence type="ECO:0000256" key="1">
    <source>
        <dbReference type="ARBA" id="ARBA00004123"/>
    </source>
</evidence>
<evidence type="ECO:0000256" key="11">
    <source>
        <dbReference type="ARBA" id="ARBA00023158"/>
    </source>
</evidence>
<dbReference type="GO" id="GO:0031047">
    <property type="term" value="P:regulatory ncRNA-mediated gene silencing"/>
    <property type="evidence" value="ECO:0007669"/>
    <property type="project" value="UniProtKB-KW"/>
</dbReference>
<keyword evidence="8" id="KW-0067">ATP-binding</keyword>
<evidence type="ECO:0000256" key="4">
    <source>
        <dbReference type="ARBA" id="ARBA00022741"/>
    </source>
</evidence>
<dbReference type="InterPro" id="IPR045261">
    <property type="entry name" value="MORC_ATPase"/>
</dbReference>
<dbReference type="GO" id="GO:0005634">
    <property type="term" value="C:nucleus"/>
    <property type="evidence" value="ECO:0007669"/>
    <property type="project" value="UniProtKB-SubCell"/>
</dbReference>
<keyword evidence="4" id="KW-0547">Nucleotide-binding</keyword>
<comment type="caution">
    <text evidence="16">The sequence shown here is derived from an EMBL/GenBank/DDBJ whole genome shotgun (WGS) entry which is preliminary data.</text>
</comment>
<evidence type="ECO:0000256" key="9">
    <source>
        <dbReference type="ARBA" id="ARBA00022853"/>
    </source>
</evidence>
<keyword evidence="12" id="KW-0234">DNA repair</keyword>
<comment type="similarity">
    <text evidence="2">Belongs to the MORC ATPase protein family.</text>
</comment>
<evidence type="ECO:0000256" key="8">
    <source>
        <dbReference type="ARBA" id="ARBA00022840"/>
    </source>
</evidence>
<accession>A0A8X8W1Q9</accession>
<evidence type="ECO:0000313" key="17">
    <source>
        <dbReference type="Proteomes" id="UP000298416"/>
    </source>
</evidence>
<evidence type="ECO:0000259" key="15">
    <source>
        <dbReference type="Pfam" id="PF17942"/>
    </source>
</evidence>
<dbReference type="PANTHER" id="PTHR23336">
    <property type="entry name" value="ZINC FINGER CW-TYPE COILED-COIL DOMAIN PROTEIN 3"/>
    <property type="match status" value="1"/>
</dbReference>
<dbReference type="GO" id="GO:0006325">
    <property type="term" value="P:chromatin organization"/>
    <property type="evidence" value="ECO:0007669"/>
    <property type="project" value="UniProtKB-KW"/>
</dbReference>
<keyword evidence="5" id="KW-0255">Endonuclease</keyword>
<keyword evidence="13" id="KW-0539">Nucleus</keyword>
<evidence type="ECO:0000256" key="12">
    <source>
        <dbReference type="ARBA" id="ARBA00023204"/>
    </source>
</evidence>
<dbReference type="GO" id="GO:0004519">
    <property type="term" value="F:endonuclease activity"/>
    <property type="evidence" value="ECO:0007669"/>
    <property type="project" value="UniProtKB-KW"/>
</dbReference>
<gene>
    <name evidence="16" type="ORF">SASPL_151731</name>
</gene>
<dbReference type="GO" id="GO:0016887">
    <property type="term" value="F:ATP hydrolysis activity"/>
    <property type="evidence" value="ECO:0007669"/>
    <property type="project" value="InterPro"/>
</dbReference>
<keyword evidence="6" id="KW-0227">DNA damage</keyword>
<name>A0A8X8W1Q9_SALSN</name>
<evidence type="ECO:0000313" key="16">
    <source>
        <dbReference type="EMBL" id="KAG6386565.1"/>
    </source>
</evidence>
<dbReference type="FunFam" id="3.30.565.10:FF:000075">
    <property type="entry name" value="MORC family CW-type zinc finger protein 4"/>
    <property type="match status" value="1"/>
</dbReference>
<evidence type="ECO:0000256" key="10">
    <source>
        <dbReference type="ARBA" id="ARBA00023054"/>
    </source>
</evidence>
<evidence type="ECO:0000256" key="7">
    <source>
        <dbReference type="ARBA" id="ARBA00022801"/>
    </source>
</evidence>
<keyword evidence="9" id="KW-0156">Chromatin regulator</keyword>
<dbReference type="SUPFAM" id="SSF55874">
    <property type="entry name" value="ATPase domain of HSP90 chaperone/DNA topoisomerase II/histidine kinase"/>
    <property type="match status" value="1"/>
</dbReference>
<evidence type="ECO:0000256" key="6">
    <source>
        <dbReference type="ARBA" id="ARBA00022763"/>
    </source>
</evidence>
<keyword evidence="10 14" id="KW-0175">Coiled coil</keyword>
<proteinExistence type="inferred from homology"/>
<feature type="domain" description="Morc S5" evidence="15">
    <location>
        <begin position="478"/>
        <end position="534"/>
    </location>
</feature>
<dbReference type="GO" id="GO:0031349">
    <property type="term" value="P:positive regulation of defense response"/>
    <property type="evidence" value="ECO:0007669"/>
    <property type="project" value="UniProtKB-ARBA"/>
</dbReference>
<evidence type="ECO:0000256" key="5">
    <source>
        <dbReference type="ARBA" id="ARBA00022759"/>
    </source>
</evidence>
<reference evidence="16" key="1">
    <citation type="submission" date="2018-01" db="EMBL/GenBank/DDBJ databases">
        <authorList>
            <person name="Mao J.F."/>
        </authorList>
    </citation>
    <scope>NUCLEOTIDE SEQUENCE</scope>
    <source>
        <strain evidence="16">Huo1</strain>
        <tissue evidence="16">Leaf</tissue>
    </source>
</reference>
<dbReference type="GO" id="GO:0005524">
    <property type="term" value="F:ATP binding"/>
    <property type="evidence" value="ECO:0007669"/>
    <property type="project" value="UniProtKB-KW"/>
</dbReference>
<comment type="subcellular location">
    <subcellularLocation>
        <location evidence="1">Nucleus</location>
    </subcellularLocation>
</comment>
<dbReference type="Pfam" id="PF17942">
    <property type="entry name" value="Morc6_S5"/>
    <property type="match status" value="2"/>
</dbReference>
<keyword evidence="7" id="KW-0378">Hydrolase</keyword>
<dbReference type="Gene3D" id="3.30.565.10">
    <property type="entry name" value="Histidine kinase-like ATPase, C-terminal domain"/>
    <property type="match status" value="1"/>
</dbReference>
<dbReference type="InterPro" id="IPR041006">
    <property type="entry name" value="Morc_S5"/>
</dbReference>
<evidence type="ECO:0000256" key="13">
    <source>
        <dbReference type="ARBA" id="ARBA00023242"/>
    </source>
</evidence>
<dbReference type="EMBL" id="PNBA02000021">
    <property type="protein sequence ID" value="KAG6386565.1"/>
    <property type="molecule type" value="Genomic_DNA"/>
</dbReference>
<evidence type="ECO:0000256" key="2">
    <source>
        <dbReference type="ARBA" id="ARBA00007845"/>
    </source>
</evidence>
<keyword evidence="3" id="KW-0540">Nuclease</keyword>
<evidence type="ECO:0000256" key="14">
    <source>
        <dbReference type="SAM" id="Coils"/>
    </source>
</evidence>
<protein>
    <recommendedName>
        <fullName evidence="15">Morc S5 domain-containing protein</fullName>
    </recommendedName>
</protein>
<dbReference type="Pfam" id="PF13589">
    <property type="entry name" value="HATPase_c_3"/>
    <property type="match status" value="1"/>
</dbReference>
<sequence length="701" mass="79410">MSSMNLYSNNSLGELGMNAVKLEQDIRRSLQENESQKYDSICHEESNSIVRRRESENIRRLTVLSAPNSVQGVECTPIDDSGFCSTSSISPAPICRQFWRAGDYEDMLISKPPCLNRTGYLHIHPKFLHSNATSHKWAFGAVAELLDNSIDEVQNGATFVVVDKISNPRDGTTALLIQDDGGGMNPDAMRRCISFGFSDKHSKTTIGQYGNGFKTSSMRLGADVVVFSRSMWDRKLTQSVGLLSYTFLKQTGQDRIVVPMVLFATQVDYEFDSHTRTWHSLHAEQHLNNNLSTLLQWSPFTTEAELLKQFDDIGSHGTKIIVYNLWHNNDGKLELDFDSDPEDICLCRDTTDNAKISSKKNPNEQHLANRLKHSLRAYLSVLYLRYPANFCIVLRGQIVEYHNVGLDLKFPQFIRYKPQNVEESVITTIGFLKEAPAVNVHGFNVYHKNRLILVTAFTVFINLSIFKGIFNLFCFSSLQPFWHVVSYATNRGRGVVGILEANFIKPTHNKQDFEKTPVFEKLEARLKDMTLEYWDYHCGLIGYKVLKAPRPMTHQVTPGPKSDRGPGIYQPVVLTRDSLPSFHQNTGGGTLKRKRNEQVVEPGRVNRIGGTGLRPVDSALGRDVPQHAINPARAVQVADAAVKIIQDNQKLHAQFKEYEETDKELNLKITKLTDEIQKERREYARLLLETKMLEKVKGKGN</sequence>
<keyword evidence="17" id="KW-1185">Reference proteome</keyword>
<dbReference type="AlphaFoldDB" id="A0A8X8W1Q9"/>
<dbReference type="GO" id="GO:0006281">
    <property type="term" value="P:DNA repair"/>
    <property type="evidence" value="ECO:0007669"/>
    <property type="project" value="UniProtKB-KW"/>
</dbReference>
<feature type="domain" description="Morc S5" evidence="15">
    <location>
        <begin position="373"/>
        <end position="453"/>
    </location>
</feature>
<reference evidence="16" key="2">
    <citation type="submission" date="2020-08" db="EMBL/GenBank/DDBJ databases">
        <title>Plant Genome Project.</title>
        <authorList>
            <person name="Zhang R.-G."/>
        </authorList>
    </citation>
    <scope>NUCLEOTIDE SEQUENCE</scope>
    <source>
        <strain evidence="16">Huo1</strain>
        <tissue evidence="16">Leaf</tissue>
    </source>
</reference>
<organism evidence="16">
    <name type="scientific">Salvia splendens</name>
    <name type="common">Scarlet sage</name>
    <dbReference type="NCBI Taxonomy" id="180675"/>
    <lineage>
        <taxon>Eukaryota</taxon>
        <taxon>Viridiplantae</taxon>
        <taxon>Streptophyta</taxon>
        <taxon>Embryophyta</taxon>
        <taxon>Tracheophyta</taxon>
        <taxon>Spermatophyta</taxon>
        <taxon>Magnoliopsida</taxon>
        <taxon>eudicotyledons</taxon>
        <taxon>Gunneridae</taxon>
        <taxon>Pentapetalae</taxon>
        <taxon>asterids</taxon>
        <taxon>lamiids</taxon>
        <taxon>Lamiales</taxon>
        <taxon>Lamiaceae</taxon>
        <taxon>Nepetoideae</taxon>
        <taxon>Mentheae</taxon>
        <taxon>Salviinae</taxon>
        <taxon>Salvia</taxon>
        <taxon>Salvia subgen. Calosphace</taxon>
        <taxon>core Calosphace</taxon>
    </lineage>
</organism>
<dbReference type="Proteomes" id="UP000298416">
    <property type="component" value="Unassembled WGS sequence"/>
</dbReference>
<feature type="coiled-coil region" evidence="14">
    <location>
        <begin position="648"/>
        <end position="689"/>
    </location>
</feature>
<dbReference type="InterPro" id="IPR036890">
    <property type="entry name" value="HATPase_C_sf"/>
</dbReference>